<gene>
    <name evidence="1" type="ORF">ACJ73_06460</name>
</gene>
<protein>
    <submittedName>
        <fullName evidence="1">Uncharacterized protein</fullName>
    </submittedName>
</protein>
<dbReference type="STRING" id="1658174.A0A1J9Q0V2"/>
<evidence type="ECO:0000313" key="2">
    <source>
        <dbReference type="Proteomes" id="UP000242791"/>
    </source>
</evidence>
<name>A0A1J9Q0V2_9EURO</name>
<keyword evidence="2" id="KW-1185">Reference proteome</keyword>
<dbReference type="VEuPathDB" id="FungiDB:ACJ73_06460"/>
<proteinExistence type="predicted"/>
<dbReference type="AlphaFoldDB" id="A0A1J9Q0V2"/>
<dbReference type="EMBL" id="LGTZ01001140">
    <property type="protein sequence ID" value="OJD22193.1"/>
    <property type="molecule type" value="Genomic_DNA"/>
</dbReference>
<dbReference type="OrthoDB" id="4204267at2759"/>
<sequence>MTISRFAIPIAFYSKELVLQLSQYRHQPSLEGIINVSASTRQRAQAQRRFYAIIHHFDTPDNSRRGGYRHPQLVLCTYEYSHSKISQDTFLRTFFESMNLDVASKEDIDFDEDLTDQLDQNLIIFTDFLLDNFFLPLKASGQRTPQPYPAHLSAIQRARGGIHEFTGMSD</sequence>
<accession>A0A1J9Q0V2</accession>
<reference evidence="1 2" key="1">
    <citation type="submission" date="2015-08" db="EMBL/GenBank/DDBJ databases">
        <title>Emmonsia species relationships and genome sequence.</title>
        <authorList>
            <person name="Cuomo C.A."/>
            <person name="Schwartz I.S."/>
            <person name="Kenyon C."/>
            <person name="De Hoog G.S."/>
            <person name="Govender N.P."/>
            <person name="Botha A."/>
            <person name="Moreno L."/>
            <person name="De Vries M."/>
            <person name="Munoz J.F."/>
            <person name="Stielow J.B."/>
        </authorList>
    </citation>
    <scope>NUCLEOTIDE SEQUENCE [LARGE SCALE GENOMIC DNA]</scope>
    <source>
        <strain evidence="1 2">EI222</strain>
    </source>
</reference>
<comment type="caution">
    <text evidence="1">The sequence shown here is derived from an EMBL/GenBank/DDBJ whole genome shotgun (WGS) entry which is preliminary data.</text>
</comment>
<organism evidence="1 2">
    <name type="scientific">Blastomyces percursus</name>
    <dbReference type="NCBI Taxonomy" id="1658174"/>
    <lineage>
        <taxon>Eukaryota</taxon>
        <taxon>Fungi</taxon>
        <taxon>Dikarya</taxon>
        <taxon>Ascomycota</taxon>
        <taxon>Pezizomycotina</taxon>
        <taxon>Eurotiomycetes</taxon>
        <taxon>Eurotiomycetidae</taxon>
        <taxon>Onygenales</taxon>
        <taxon>Ajellomycetaceae</taxon>
        <taxon>Blastomyces</taxon>
    </lineage>
</organism>
<evidence type="ECO:0000313" key="1">
    <source>
        <dbReference type="EMBL" id="OJD22193.1"/>
    </source>
</evidence>
<dbReference type="Proteomes" id="UP000242791">
    <property type="component" value="Unassembled WGS sequence"/>
</dbReference>